<name>A0A388JWA4_CHABU</name>
<dbReference type="OMA" id="NMNRESH"/>
<keyword evidence="2" id="KW-0106">Calcium</keyword>
<feature type="domain" description="EF-hand" evidence="4">
    <location>
        <begin position="15"/>
        <end position="50"/>
    </location>
</feature>
<dbReference type="Gene3D" id="1.10.238.10">
    <property type="entry name" value="EF-hand"/>
    <property type="match status" value="2"/>
</dbReference>
<dbReference type="PANTHER" id="PTHR23048">
    <property type="entry name" value="MYOSIN LIGHT CHAIN 1, 3"/>
    <property type="match status" value="1"/>
</dbReference>
<dbReference type="InterPro" id="IPR018247">
    <property type="entry name" value="EF_Hand_1_Ca_BS"/>
</dbReference>
<comment type="caution">
    <text evidence="5">The sequence shown here is derived from an EMBL/GenBank/DDBJ whole genome shotgun (WGS) entry which is preliminary data.</text>
</comment>
<dbReference type="GO" id="GO:0016460">
    <property type="term" value="C:myosin II complex"/>
    <property type="evidence" value="ECO:0007669"/>
    <property type="project" value="TreeGrafter"/>
</dbReference>
<dbReference type="SMART" id="SM00054">
    <property type="entry name" value="EFh"/>
    <property type="match status" value="4"/>
</dbReference>
<protein>
    <recommendedName>
        <fullName evidence="4">EF-hand domain-containing protein</fullName>
    </recommendedName>
</protein>
<organism evidence="5 6">
    <name type="scientific">Chara braunii</name>
    <name type="common">Braun's stonewort</name>
    <dbReference type="NCBI Taxonomy" id="69332"/>
    <lineage>
        <taxon>Eukaryota</taxon>
        <taxon>Viridiplantae</taxon>
        <taxon>Streptophyta</taxon>
        <taxon>Charophyceae</taxon>
        <taxon>Charales</taxon>
        <taxon>Characeae</taxon>
        <taxon>Chara</taxon>
    </lineage>
</organism>
<dbReference type="Pfam" id="PF13499">
    <property type="entry name" value="EF-hand_7"/>
    <property type="match status" value="2"/>
</dbReference>
<feature type="domain" description="EF-hand" evidence="4">
    <location>
        <begin position="51"/>
        <end position="86"/>
    </location>
</feature>
<dbReference type="Gramene" id="GBG62002">
    <property type="protein sequence ID" value="GBG62002"/>
    <property type="gene ID" value="CBR_g28479"/>
</dbReference>
<dbReference type="Proteomes" id="UP000265515">
    <property type="component" value="Unassembled WGS sequence"/>
</dbReference>
<evidence type="ECO:0000256" key="1">
    <source>
        <dbReference type="ARBA" id="ARBA00022737"/>
    </source>
</evidence>
<keyword evidence="6" id="KW-1185">Reference proteome</keyword>
<dbReference type="PANTHER" id="PTHR23048:SF0">
    <property type="entry name" value="CALMODULIN LIKE 3"/>
    <property type="match status" value="1"/>
</dbReference>
<feature type="domain" description="EF-hand" evidence="4">
    <location>
        <begin position="89"/>
        <end position="124"/>
    </location>
</feature>
<dbReference type="CDD" id="cd00051">
    <property type="entry name" value="EFh"/>
    <property type="match status" value="1"/>
</dbReference>
<reference evidence="5 6" key="1">
    <citation type="journal article" date="2018" name="Cell">
        <title>The Chara Genome: Secondary Complexity and Implications for Plant Terrestrialization.</title>
        <authorList>
            <person name="Nishiyama T."/>
            <person name="Sakayama H."/>
            <person name="Vries J.D."/>
            <person name="Buschmann H."/>
            <person name="Saint-Marcoux D."/>
            <person name="Ullrich K.K."/>
            <person name="Haas F.B."/>
            <person name="Vanderstraeten L."/>
            <person name="Becker D."/>
            <person name="Lang D."/>
            <person name="Vosolsobe S."/>
            <person name="Rombauts S."/>
            <person name="Wilhelmsson P.K.I."/>
            <person name="Janitza P."/>
            <person name="Kern R."/>
            <person name="Heyl A."/>
            <person name="Rumpler F."/>
            <person name="Villalobos L.I.A.C."/>
            <person name="Clay J.M."/>
            <person name="Skokan R."/>
            <person name="Toyoda A."/>
            <person name="Suzuki Y."/>
            <person name="Kagoshima H."/>
            <person name="Schijlen E."/>
            <person name="Tajeshwar N."/>
            <person name="Catarino B."/>
            <person name="Hetherington A.J."/>
            <person name="Saltykova A."/>
            <person name="Bonnot C."/>
            <person name="Breuninger H."/>
            <person name="Symeonidi A."/>
            <person name="Radhakrishnan G.V."/>
            <person name="Van Nieuwerburgh F."/>
            <person name="Deforce D."/>
            <person name="Chang C."/>
            <person name="Karol K.G."/>
            <person name="Hedrich R."/>
            <person name="Ulvskov P."/>
            <person name="Glockner G."/>
            <person name="Delwiche C.F."/>
            <person name="Petrasek J."/>
            <person name="Van de Peer Y."/>
            <person name="Friml J."/>
            <person name="Beilby M."/>
            <person name="Dolan L."/>
            <person name="Kohara Y."/>
            <person name="Sugano S."/>
            <person name="Fujiyama A."/>
            <person name="Delaux P.-M."/>
            <person name="Quint M."/>
            <person name="TheiBen G."/>
            <person name="Hagemann M."/>
            <person name="Harholt J."/>
            <person name="Dunand C."/>
            <person name="Zachgo S."/>
            <person name="Langdale J."/>
            <person name="Maumus F."/>
            <person name="Straeten D.V.D."/>
            <person name="Gould S.B."/>
            <person name="Rensing S.A."/>
        </authorList>
    </citation>
    <scope>NUCLEOTIDE SEQUENCE [LARGE SCALE GENOMIC DNA]</scope>
    <source>
        <strain evidence="5 6">S276</strain>
    </source>
</reference>
<evidence type="ECO:0000256" key="3">
    <source>
        <dbReference type="SAM" id="Coils"/>
    </source>
</evidence>
<dbReference type="PROSITE" id="PS00018">
    <property type="entry name" value="EF_HAND_1"/>
    <property type="match status" value="4"/>
</dbReference>
<keyword evidence="3" id="KW-0175">Coiled coil</keyword>
<proteinExistence type="predicted"/>
<dbReference type="InterPro" id="IPR011992">
    <property type="entry name" value="EF-hand-dom_pair"/>
</dbReference>
<dbReference type="InterPro" id="IPR002048">
    <property type="entry name" value="EF_hand_dom"/>
</dbReference>
<dbReference type="OrthoDB" id="26525at2759"/>
<sequence length="160" mass="17410">MASDAAEIGKKKLQNQLKELTEAFALFDTDRSGTITVEELGNLLQSLGQDLSEEELLDVVKEVDSNQTGSVEFREFVRVVEGGGKRGAALHKELADAFEVYDKSGDGHITHDELQEVLKKAGQNLSEKQVGAALKAADVDEDGKVSYKEFLKLLSVTNGQ</sequence>
<dbReference type="AlphaFoldDB" id="A0A388JWA4"/>
<evidence type="ECO:0000313" key="6">
    <source>
        <dbReference type="Proteomes" id="UP000265515"/>
    </source>
</evidence>
<dbReference type="STRING" id="69332.A0A388JWA4"/>
<gene>
    <name evidence="5" type="ORF">CBR_g28479</name>
</gene>
<keyword evidence="1" id="KW-0677">Repeat</keyword>
<dbReference type="InterPro" id="IPR050230">
    <property type="entry name" value="CALM/Myosin/TropC-like"/>
</dbReference>
<dbReference type="PROSITE" id="PS50222">
    <property type="entry name" value="EF_HAND_2"/>
    <property type="match status" value="4"/>
</dbReference>
<accession>A0A388JWA4</accession>
<dbReference type="GO" id="GO:0005509">
    <property type="term" value="F:calcium ion binding"/>
    <property type="evidence" value="ECO:0007669"/>
    <property type="project" value="InterPro"/>
</dbReference>
<dbReference type="EMBL" id="BFEA01000025">
    <property type="protein sequence ID" value="GBG62002.1"/>
    <property type="molecule type" value="Genomic_DNA"/>
</dbReference>
<evidence type="ECO:0000313" key="5">
    <source>
        <dbReference type="EMBL" id="GBG62002.1"/>
    </source>
</evidence>
<evidence type="ECO:0000256" key="2">
    <source>
        <dbReference type="ARBA" id="ARBA00022837"/>
    </source>
</evidence>
<evidence type="ECO:0000259" key="4">
    <source>
        <dbReference type="PROSITE" id="PS50222"/>
    </source>
</evidence>
<feature type="coiled-coil region" evidence="3">
    <location>
        <begin position="3"/>
        <end position="30"/>
    </location>
</feature>
<dbReference type="SUPFAM" id="SSF47473">
    <property type="entry name" value="EF-hand"/>
    <property type="match status" value="1"/>
</dbReference>
<dbReference type="FunFam" id="1.10.238.10:FF:000001">
    <property type="entry name" value="Calmodulin 1"/>
    <property type="match status" value="1"/>
</dbReference>
<feature type="domain" description="EF-hand" evidence="4">
    <location>
        <begin position="125"/>
        <end position="160"/>
    </location>
</feature>